<evidence type="ECO:0000313" key="1">
    <source>
        <dbReference type="EMBL" id="BAE17195.1"/>
    </source>
</evidence>
<dbReference type="AlphaFoldDB" id="Q4A131"/>
<evidence type="ECO:0000313" key="2">
    <source>
        <dbReference type="Proteomes" id="UP000006371"/>
    </source>
</evidence>
<proteinExistence type="predicted"/>
<reference evidence="1 2" key="1">
    <citation type="journal article" date="2005" name="Proc. Natl. Acad. Sci. U.S.A.">
        <title>Whole genome sequence of Staphylococcus saprophyticus reveals the pathogenesis of uncomplicated urinary tract infection.</title>
        <authorList>
            <person name="Kuroda M."/>
            <person name="Yamashita A."/>
            <person name="Hirakawa H."/>
            <person name="Kumano M."/>
            <person name="Morikawa K."/>
            <person name="Higashide M."/>
            <person name="Maruyama A."/>
            <person name="Inose Y."/>
            <person name="Matoba K."/>
            <person name="Toh H."/>
            <person name="Kuhara S."/>
            <person name="Hattori M."/>
            <person name="Ohta T."/>
        </authorList>
    </citation>
    <scope>NUCLEOTIDE SEQUENCE [LARGE SCALE GENOMIC DNA]</scope>
    <source>
        <strain evidence="2">ATCC 15305 / DSM 20229 / NCIMB 8711 / NCTC 7292 / S-41</strain>
    </source>
</reference>
<dbReference type="Proteomes" id="UP000006371">
    <property type="component" value="Chromosome"/>
</dbReference>
<accession>Q4A131</accession>
<protein>
    <submittedName>
        <fullName evidence="1">Uncharacterized protein</fullName>
    </submittedName>
</protein>
<dbReference type="KEGG" id="ssp:SSP0050"/>
<organism evidence="1 2">
    <name type="scientific">Staphylococcus saprophyticus subsp. saprophyticus (strain ATCC 15305 / DSM 20229 / NCIMB 8711 / NCTC 7292 / S-41)</name>
    <dbReference type="NCBI Taxonomy" id="342451"/>
    <lineage>
        <taxon>Bacteria</taxon>
        <taxon>Bacillati</taxon>
        <taxon>Bacillota</taxon>
        <taxon>Bacilli</taxon>
        <taxon>Bacillales</taxon>
        <taxon>Staphylococcaceae</taxon>
        <taxon>Staphylococcus</taxon>
    </lineage>
</organism>
<name>Q4A131_STAS1</name>
<dbReference type="EMBL" id="AP008934">
    <property type="protein sequence ID" value="BAE17195.1"/>
    <property type="molecule type" value="Genomic_DNA"/>
</dbReference>
<sequence>METKQINIVSLQMIKIDTLSYLKRRITSPHQIVKYSNRVFLIMHR</sequence>
<keyword evidence="2" id="KW-1185">Reference proteome</keyword>
<gene>
    <name evidence="1" type="ordered locus">SSP0050</name>
</gene>
<dbReference type="HOGENOM" id="CLU_3205548_0_0_9"/>